<comment type="caution">
    <text evidence="2">The sequence shown here is derived from an EMBL/GenBank/DDBJ whole genome shotgun (WGS) entry which is preliminary data.</text>
</comment>
<sequence length="128" mass="13936">MRIRWTVKMTALMLVFLVGVLSACSGSDIRSVDPADVEVGLKSDPSPAKASQPVTLTATFDGVEPAEWAKAVLEIRVDGSMKLVDAQKTPEGGYAAKFTFPKTGTYDIYVHLYQGDFHVTKLKKLEVS</sequence>
<reference evidence="2" key="1">
    <citation type="submission" date="2020-09" db="EMBL/GenBank/DDBJ databases">
        <title>A novel bacterium of genus Paenibacillus, isolated from South China Sea.</title>
        <authorList>
            <person name="Huang H."/>
            <person name="Mo K."/>
            <person name="Hu Y."/>
        </authorList>
    </citation>
    <scope>NUCLEOTIDE SEQUENCE</scope>
    <source>
        <strain evidence="2">IB182363</strain>
    </source>
</reference>
<name>A0A927H0C4_9BACL</name>
<feature type="signal peptide" evidence="1">
    <location>
        <begin position="1"/>
        <end position="23"/>
    </location>
</feature>
<organism evidence="2 3">
    <name type="scientific">Paenibacillus oceani</name>
    <dbReference type="NCBI Taxonomy" id="2772510"/>
    <lineage>
        <taxon>Bacteria</taxon>
        <taxon>Bacillati</taxon>
        <taxon>Bacillota</taxon>
        <taxon>Bacilli</taxon>
        <taxon>Bacillales</taxon>
        <taxon>Paenibacillaceae</taxon>
        <taxon>Paenibacillus</taxon>
    </lineage>
</organism>
<dbReference type="PROSITE" id="PS51257">
    <property type="entry name" value="PROKAR_LIPOPROTEIN"/>
    <property type="match status" value="1"/>
</dbReference>
<proteinExistence type="predicted"/>
<evidence type="ECO:0000313" key="3">
    <source>
        <dbReference type="Proteomes" id="UP000639396"/>
    </source>
</evidence>
<evidence type="ECO:0008006" key="4">
    <source>
        <dbReference type="Google" id="ProtNLM"/>
    </source>
</evidence>
<keyword evidence="1" id="KW-0732">Signal</keyword>
<keyword evidence="3" id="KW-1185">Reference proteome</keyword>
<evidence type="ECO:0000313" key="2">
    <source>
        <dbReference type="EMBL" id="MBD2862997.1"/>
    </source>
</evidence>
<feature type="chain" id="PRO_5037885832" description="YtkA-like domain-containing protein" evidence="1">
    <location>
        <begin position="24"/>
        <end position="128"/>
    </location>
</feature>
<dbReference type="EMBL" id="JACXJA010000016">
    <property type="protein sequence ID" value="MBD2862997.1"/>
    <property type="molecule type" value="Genomic_DNA"/>
</dbReference>
<protein>
    <recommendedName>
        <fullName evidence="4">YtkA-like domain-containing protein</fullName>
    </recommendedName>
</protein>
<gene>
    <name evidence="2" type="ORF">IDH45_13475</name>
</gene>
<evidence type="ECO:0000256" key="1">
    <source>
        <dbReference type="SAM" id="SignalP"/>
    </source>
</evidence>
<dbReference type="AlphaFoldDB" id="A0A927H0C4"/>
<accession>A0A927H0C4</accession>
<dbReference type="RefSeq" id="WP_190928404.1">
    <property type="nucleotide sequence ID" value="NZ_JACXJA010000016.1"/>
</dbReference>
<dbReference type="Proteomes" id="UP000639396">
    <property type="component" value="Unassembled WGS sequence"/>
</dbReference>